<organism evidence="1">
    <name type="scientific">bioreactor metagenome</name>
    <dbReference type="NCBI Taxonomy" id="1076179"/>
    <lineage>
        <taxon>unclassified sequences</taxon>
        <taxon>metagenomes</taxon>
        <taxon>ecological metagenomes</taxon>
    </lineage>
</organism>
<dbReference type="EMBL" id="VSSQ01079224">
    <property type="protein sequence ID" value="MPN28801.1"/>
    <property type="molecule type" value="Genomic_DNA"/>
</dbReference>
<gene>
    <name evidence="1" type="ORF">SDC9_176246</name>
</gene>
<accession>A0A645GPG5</accession>
<evidence type="ECO:0000313" key="1">
    <source>
        <dbReference type="EMBL" id="MPN28801.1"/>
    </source>
</evidence>
<comment type="caution">
    <text evidence="1">The sequence shown here is derived from an EMBL/GenBank/DDBJ whole genome shotgun (WGS) entry which is preliminary data.</text>
</comment>
<name>A0A645GPG5_9ZZZZ</name>
<proteinExistence type="predicted"/>
<protein>
    <submittedName>
        <fullName evidence="1">Uncharacterized protein</fullName>
    </submittedName>
</protein>
<reference evidence="1" key="1">
    <citation type="submission" date="2019-08" db="EMBL/GenBank/DDBJ databases">
        <authorList>
            <person name="Kucharzyk K."/>
            <person name="Murdoch R.W."/>
            <person name="Higgins S."/>
            <person name="Loffler F."/>
        </authorList>
    </citation>
    <scope>NUCLEOTIDE SEQUENCE</scope>
</reference>
<sequence length="53" mass="5525">MTIHKAWMTWGDSYELDIMDVRDEIVALSVVLAIDCVMAAAASSSGAAGGASH</sequence>
<dbReference type="AlphaFoldDB" id="A0A645GPG5"/>